<gene>
    <name evidence="3" type="ORF">SAMN02745126_04649</name>
</gene>
<dbReference type="InterPro" id="IPR033186">
    <property type="entry name" value="HerA_C"/>
</dbReference>
<evidence type="ECO:0000313" key="4">
    <source>
        <dbReference type="Proteomes" id="UP000190092"/>
    </source>
</evidence>
<reference evidence="4" key="1">
    <citation type="submission" date="2017-02" db="EMBL/GenBank/DDBJ databases">
        <authorList>
            <person name="Varghese N."/>
            <person name="Submissions S."/>
        </authorList>
    </citation>
    <scope>NUCLEOTIDE SEQUENCE [LARGE SCALE GENOMIC DNA]</scope>
    <source>
        <strain evidence="4">ATCC 27094</strain>
    </source>
</reference>
<accession>A0A1T4SGV4</accession>
<keyword evidence="4" id="KW-1185">Reference proteome</keyword>
<name>A0A1T4SGV4_9HYPH</name>
<dbReference type="EMBL" id="FUWJ01000008">
    <property type="protein sequence ID" value="SKA27427.1"/>
    <property type="molecule type" value="Genomic_DNA"/>
</dbReference>
<feature type="compositionally biased region" description="Low complexity" evidence="1">
    <location>
        <begin position="457"/>
        <end position="474"/>
    </location>
</feature>
<dbReference type="InterPro" id="IPR027417">
    <property type="entry name" value="P-loop_NTPase"/>
</dbReference>
<dbReference type="RefSeq" id="WP_085936350.1">
    <property type="nucleotide sequence ID" value="NZ_FUWJ01000008.1"/>
</dbReference>
<organism evidence="3 4">
    <name type="scientific">Enhydrobacter aerosaccus</name>
    <dbReference type="NCBI Taxonomy" id="225324"/>
    <lineage>
        <taxon>Bacteria</taxon>
        <taxon>Pseudomonadati</taxon>
        <taxon>Pseudomonadota</taxon>
        <taxon>Alphaproteobacteria</taxon>
        <taxon>Hyphomicrobiales</taxon>
        <taxon>Enhydrobacter</taxon>
    </lineage>
</organism>
<sequence>MDDAEIFVGASDADQYLLLKYANRHGLVAGATGTGKTVTLQTLAEGFSAFGVPVFLADVKGDLSGISQPGGDNPKAVERARALKIDGYKGRGFPTVYWDLFGDKGHPVRTTVSEIGPVLMARLLQLNDTQEGVLNIVFKVADEQGLLLLDFKDLQAVLQWTAENAGTLTTKYGNVSKQTIGIIQRALLTLEQQGGERFFGEPALDLKDMIARDPSGYGYVNVLAADKLMESPRLYSTFLLWLLSELFQVMPEVGDADRPKFVFFFDEAHLLFDDAPKALLDKIEQVVRLIRSKGVGVYFVTQSPLDIPESVLGQLGNRVQHALRAFTPKDQRAVKTAADTFRPNKKFAAAEAIVELGVGEALVSFLDAKGVPTPVERCLIAPPQGRIGPASDAERAAVIKASPLAGKYERTVDRESAYEVLTGRATGGQVHHDDTDAAPSAGQRRRGQYGAPPPAEPTTAAPGPSGPWGSAPAPSEAPAPKPQPRLREAQAPTSAPVPPAAKTPARRSDTLGETIAKSAARTVTTIAVREASKAIFGSGRKGDTGLLGGLVRGVLGGLAK</sequence>
<protein>
    <recommendedName>
        <fullName evidence="2">Helicase HerA-like C-terminal domain-containing protein</fullName>
    </recommendedName>
</protein>
<dbReference type="OrthoDB" id="9758751at2"/>
<dbReference type="PANTHER" id="PTHR30121">
    <property type="entry name" value="UNCHARACTERIZED PROTEIN YJGR-RELATED"/>
    <property type="match status" value="1"/>
</dbReference>
<dbReference type="STRING" id="225324.SAMN02745126_04649"/>
<dbReference type="Gene3D" id="3.40.50.300">
    <property type="entry name" value="P-loop containing nucleotide triphosphate hydrolases"/>
    <property type="match status" value="2"/>
</dbReference>
<evidence type="ECO:0000256" key="1">
    <source>
        <dbReference type="SAM" id="MobiDB-lite"/>
    </source>
</evidence>
<proteinExistence type="predicted"/>
<dbReference type="InterPro" id="IPR051162">
    <property type="entry name" value="T4SS_component"/>
</dbReference>
<dbReference type="CDD" id="cd01127">
    <property type="entry name" value="TrwB_TraG_TraD_VirD4"/>
    <property type="match status" value="1"/>
</dbReference>
<feature type="region of interest" description="Disordered" evidence="1">
    <location>
        <begin position="424"/>
        <end position="518"/>
    </location>
</feature>
<evidence type="ECO:0000259" key="2">
    <source>
        <dbReference type="Pfam" id="PF05872"/>
    </source>
</evidence>
<dbReference type="Pfam" id="PF05872">
    <property type="entry name" value="HerA_C"/>
    <property type="match status" value="1"/>
</dbReference>
<evidence type="ECO:0000313" key="3">
    <source>
        <dbReference type="EMBL" id="SKA27427.1"/>
    </source>
</evidence>
<dbReference type="AlphaFoldDB" id="A0A1T4SGV4"/>
<dbReference type="PANTHER" id="PTHR30121:SF6">
    <property type="entry name" value="SLR6007 PROTEIN"/>
    <property type="match status" value="1"/>
</dbReference>
<dbReference type="SUPFAM" id="SSF52540">
    <property type="entry name" value="P-loop containing nucleoside triphosphate hydrolases"/>
    <property type="match status" value="1"/>
</dbReference>
<feature type="domain" description="Helicase HerA-like C-terminal" evidence="2">
    <location>
        <begin position="9"/>
        <end position="443"/>
    </location>
</feature>
<dbReference type="Proteomes" id="UP000190092">
    <property type="component" value="Unassembled WGS sequence"/>
</dbReference>